<feature type="signal peptide" evidence="2">
    <location>
        <begin position="1"/>
        <end position="23"/>
    </location>
</feature>
<evidence type="ECO:0000313" key="4">
    <source>
        <dbReference type="Proteomes" id="UP001501469"/>
    </source>
</evidence>
<feature type="chain" id="PRO_5046492889" evidence="2">
    <location>
        <begin position="24"/>
        <end position="83"/>
    </location>
</feature>
<feature type="region of interest" description="Disordered" evidence="1">
    <location>
        <begin position="23"/>
        <end position="72"/>
    </location>
</feature>
<proteinExistence type="predicted"/>
<evidence type="ECO:0000256" key="2">
    <source>
        <dbReference type="SAM" id="SignalP"/>
    </source>
</evidence>
<reference evidence="4" key="1">
    <citation type="journal article" date="2019" name="Int. J. Syst. Evol. Microbiol.">
        <title>The Global Catalogue of Microorganisms (GCM) 10K type strain sequencing project: providing services to taxonomists for standard genome sequencing and annotation.</title>
        <authorList>
            <consortium name="The Broad Institute Genomics Platform"/>
            <consortium name="The Broad Institute Genome Sequencing Center for Infectious Disease"/>
            <person name="Wu L."/>
            <person name="Ma J."/>
        </authorList>
    </citation>
    <scope>NUCLEOTIDE SEQUENCE [LARGE SCALE GENOMIC DNA]</scope>
    <source>
        <strain evidence="4">JCM 17225</strain>
    </source>
</reference>
<feature type="compositionally biased region" description="Low complexity" evidence="1">
    <location>
        <begin position="40"/>
        <end position="58"/>
    </location>
</feature>
<comment type="caution">
    <text evidence="3">The sequence shown here is derived from an EMBL/GenBank/DDBJ whole genome shotgun (WGS) entry which is preliminary data.</text>
</comment>
<evidence type="ECO:0000256" key="1">
    <source>
        <dbReference type="SAM" id="MobiDB-lite"/>
    </source>
</evidence>
<dbReference type="EMBL" id="BAABDK010000033">
    <property type="protein sequence ID" value="GAA4053135.1"/>
    <property type="molecule type" value="Genomic_DNA"/>
</dbReference>
<feature type="compositionally biased region" description="Polar residues" evidence="1">
    <location>
        <begin position="29"/>
        <end position="39"/>
    </location>
</feature>
<evidence type="ECO:0000313" key="3">
    <source>
        <dbReference type="EMBL" id="GAA4053135.1"/>
    </source>
</evidence>
<name>A0ABP7UUB6_9BACT</name>
<dbReference type="RefSeq" id="WP_345059160.1">
    <property type="nucleotide sequence ID" value="NZ_BAABDK010000033.1"/>
</dbReference>
<accession>A0ABP7UUB6</accession>
<dbReference type="Proteomes" id="UP001501469">
    <property type="component" value="Unassembled WGS sequence"/>
</dbReference>
<keyword evidence="4" id="KW-1185">Reference proteome</keyword>
<gene>
    <name evidence="3" type="ORF">GCM10022409_45120</name>
</gene>
<sequence>MKRQLFALAAMAAAMLGANERTANMAPATAQQKASTTKPASQAPQTDSTQSTAQATQPRVLRQRPIALGGPVNYFRQAGQRLT</sequence>
<keyword evidence="2" id="KW-0732">Signal</keyword>
<organism evidence="3 4">
    <name type="scientific">Hymenobacter glaciei</name>
    <dbReference type="NCBI Taxonomy" id="877209"/>
    <lineage>
        <taxon>Bacteria</taxon>
        <taxon>Pseudomonadati</taxon>
        <taxon>Bacteroidota</taxon>
        <taxon>Cytophagia</taxon>
        <taxon>Cytophagales</taxon>
        <taxon>Hymenobacteraceae</taxon>
        <taxon>Hymenobacter</taxon>
    </lineage>
</organism>
<protein>
    <submittedName>
        <fullName evidence="3">Uncharacterized protein</fullName>
    </submittedName>
</protein>